<dbReference type="EMBL" id="BARS01031518">
    <property type="protein sequence ID" value="GAG19046.1"/>
    <property type="molecule type" value="Genomic_DNA"/>
</dbReference>
<name>X0X233_9ZZZZ</name>
<evidence type="ECO:0000313" key="1">
    <source>
        <dbReference type="EMBL" id="GAG19046.1"/>
    </source>
</evidence>
<organism evidence="1">
    <name type="scientific">marine sediment metagenome</name>
    <dbReference type="NCBI Taxonomy" id="412755"/>
    <lineage>
        <taxon>unclassified sequences</taxon>
        <taxon>metagenomes</taxon>
        <taxon>ecological metagenomes</taxon>
    </lineage>
</organism>
<reference evidence="1" key="1">
    <citation type="journal article" date="2014" name="Front. Microbiol.">
        <title>High frequency of phylogenetically diverse reductive dehalogenase-homologous genes in deep subseafloor sedimentary metagenomes.</title>
        <authorList>
            <person name="Kawai M."/>
            <person name="Futagami T."/>
            <person name="Toyoda A."/>
            <person name="Takaki Y."/>
            <person name="Nishi S."/>
            <person name="Hori S."/>
            <person name="Arai W."/>
            <person name="Tsubouchi T."/>
            <person name="Morono Y."/>
            <person name="Uchiyama I."/>
            <person name="Ito T."/>
            <person name="Fujiyama A."/>
            <person name="Inagaki F."/>
            <person name="Takami H."/>
        </authorList>
    </citation>
    <scope>NUCLEOTIDE SEQUENCE</scope>
    <source>
        <strain evidence="1">Expedition CK06-06</strain>
    </source>
</reference>
<dbReference type="AlphaFoldDB" id="X0X233"/>
<sequence>MVVIMAQGGAVLTRPTGGVLATDCITHCSPCITTDQDDAGLSIAGGCLGNPFYQSGLIEMAPGTLLWSGAWEGPTWAGDCCWVWANYVDISEWTAPEWICNWVLIICYDGATDTYDAASDYRGQAYRARLAAGPHGQGGALDAGGVGEEVNPLVAAGGVEQLVDALGLSDADFDSERSAAAQVLGRAGDDGTDELQSRGTGANGLVRLALHLLR</sequence>
<comment type="caution">
    <text evidence="1">The sequence shown here is derived from an EMBL/GenBank/DDBJ whole genome shotgun (WGS) entry which is preliminary data.</text>
</comment>
<gene>
    <name evidence="1" type="ORF">S01H1_49040</name>
</gene>
<protein>
    <submittedName>
        <fullName evidence="1">Uncharacterized protein</fullName>
    </submittedName>
</protein>
<accession>X0X233</accession>
<proteinExistence type="predicted"/>
<feature type="non-terminal residue" evidence="1">
    <location>
        <position position="214"/>
    </location>
</feature>